<evidence type="ECO:0000313" key="3">
    <source>
        <dbReference type="Proteomes" id="UP000199226"/>
    </source>
</evidence>
<dbReference type="Proteomes" id="UP000199226">
    <property type="component" value="Unassembled WGS sequence"/>
</dbReference>
<dbReference type="Pfam" id="PF06170">
    <property type="entry name" value="DUF983"/>
    <property type="match status" value="1"/>
</dbReference>
<evidence type="ECO:0000256" key="1">
    <source>
        <dbReference type="SAM" id="Phobius"/>
    </source>
</evidence>
<keyword evidence="1" id="KW-0472">Membrane</keyword>
<dbReference type="RefSeq" id="WP_090704947.1">
    <property type="nucleotide sequence ID" value="NZ_FNHH01000015.1"/>
</dbReference>
<evidence type="ECO:0000313" key="2">
    <source>
        <dbReference type="EMBL" id="SDM54497.1"/>
    </source>
</evidence>
<accession>A0A1G9U3G4</accession>
<dbReference type="InterPro" id="IPR009325">
    <property type="entry name" value="DUF983"/>
</dbReference>
<keyword evidence="1" id="KW-1133">Transmembrane helix</keyword>
<gene>
    <name evidence="2" type="ORF">SAMN05421813_11531</name>
</gene>
<sequence length="135" mass="15425">MAKTSKFEAIVKAKCPRCRRGNIFSGSLYGLNLQTTNENCSHCGMRFEVEPGYFYGAMYVSYAFVVGEMLNVGLLTYLITGNDKSPWLYITAILLSILVLTPVNYRYSKVFLLHLLTPKIKYNPEYDTDDKIRNI</sequence>
<keyword evidence="3" id="KW-1185">Reference proteome</keyword>
<dbReference type="OrthoDB" id="9790326at2"/>
<organism evidence="2 3">
    <name type="scientific">Daejeonella rubra</name>
    <dbReference type="NCBI Taxonomy" id="990371"/>
    <lineage>
        <taxon>Bacteria</taxon>
        <taxon>Pseudomonadati</taxon>
        <taxon>Bacteroidota</taxon>
        <taxon>Sphingobacteriia</taxon>
        <taxon>Sphingobacteriales</taxon>
        <taxon>Sphingobacteriaceae</taxon>
        <taxon>Daejeonella</taxon>
    </lineage>
</organism>
<feature type="transmembrane region" description="Helical" evidence="1">
    <location>
        <begin position="86"/>
        <end position="105"/>
    </location>
</feature>
<dbReference type="STRING" id="990371.SAMN05421813_11531"/>
<proteinExistence type="predicted"/>
<keyword evidence="1" id="KW-0812">Transmembrane</keyword>
<protein>
    <submittedName>
        <fullName evidence="2">Uncharacterized conserved protein, DUF983 family</fullName>
    </submittedName>
</protein>
<feature type="transmembrane region" description="Helical" evidence="1">
    <location>
        <begin position="53"/>
        <end position="80"/>
    </location>
</feature>
<reference evidence="3" key="1">
    <citation type="submission" date="2016-10" db="EMBL/GenBank/DDBJ databases">
        <authorList>
            <person name="Varghese N."/>
            <person name="Submissions S."/>
        </authorList>
    </citation>
    <scope>NUCLEOTIDE SEQUENCE [LARGE SCALE GENOMIC DNA]</scope>
    <source>
        <strain evidence="3">DSM 24536</strain>
    </source>
</reference>
<name>A0A1G9U3G4_9SPHI</name>
<dbReference type="AlphaFoldDB" id="A0A1G9U3G4"/>
<dbReference type="EMBL" id="FNHH01000015">
    <property type="protein sequence ID" value="SDM54497.1"/>
    <property type="molecule type" value="Genomic_DNA"/>
</dbReference>